<keyword evidence="3" id="KW-1185">Reference proteome</keyword>
<reference evidence="2 3" key="1">
    <citation type="submission" date="2016-10" db="EMBL/GenBank/DDBJ databases">
        <authorList>
            <person name="de Groot N.N."/>
        </authorList>
    </citation>
    <scope>NUCLEOTIDE SEQUENCE [LARGE SCALE GENOMIC DNA]</scope>
    <source>
        <strain evidence="2 3">DSM 23399</strain>
    </source>
</reference>
<dbReference type="EMBL" id="FOKK01000001">
    <property type="protein sequence ID" value="SFA79561.1"/>
    <property type="molecule type" value="Genomic_DNA"/>
</dbReference>
<feature type="signal peptide" evidence="1">
    <location>
        <begin position="1"/>
        <end position="26"/>
    </location>
</feature>
<organism evidence="2 3">
    <name type="scientific">Algoriphagus aquimarinus</name>
    <dbReference type="NCBI Taxonomy" id="237018"/>
    <lineage>
        <taxon>Bacteria</taxon>
        <taxon>Pseudomonadati</taxon>
        <taxon>Bacteroidota</taxon>
        <taxon>Cytophagia</taxon>
        <taxon>Cytophagales</taxon>
        <taxon>Cyclobacteriaceae</taxon>
        <taxon>Algoriphagus</taxon>
    </lineage>
</organism>
<protein>
    <recommendedName>
        <fullName evidence="4">Lipoprotein</fullName>
    </recommendedName>
</protein>
<dbReference type="PROSITE" id="PS51257">
    <property type="entry name" value="PROKAR_LIPOPROTEIN"/>
    <property type="match status" value="1"/>
</dbReference>
<sequence>MKQIKGLSFGILFLSLFGLFSCVNESANSLETLPYFDLKGFIESKTQEVNGVEVVKDSQIKGEKNQTTVVYTTEDWKEELKIFTDADINRTSLLQSYETTTSDDMLSHELLPNSKGNVKYIKVTYFEDEVSSVSIKIAEENMFYTSTTVAEIYMNKLTKLVDHYTIGTTQKIWFVDANDMKIQGKIVSN</sequence>
<evidence type="ECO:0000313" key="2">
    <source>
        <dbReference type="EMBL" id="SFA79561.1"/>
    </source>
</evidence>
<evidence type="ECO:0000313" key="3">
    <source>
        <dbReference type="Proteomes" id="UP000198790"/>
    </source>
</evidence>
<name>A0A1I0VT40_9BACT</name>
<keyword evidence="1" id="KW-0732">Signal</keyword>
<dbReference type="Proteomes" id="UP000198790">
    <property type="component" value="Unassembled WGS sequence"/>
</dbReference>
<accession>A0A1I0VT40</accession>
<dbReference type="RefSeq" id="WP_092894458.1">
    <property type="nucleotide sequence ID" value="NZ_FOKK01000001.1"/>
</dbReference>
<gene>
    <name evidence="2" type="ORF">SAMN04489723_101364</name>
</gene>
<evidence type="ECO:0008006" key="4">
    <source>
        <dbReference type="Google" id="ProtNLM"/>
    </source>
</evidence>
<dbReference type="STRING" id="237018.SAMN04489723_101364"/>
<evidence type="ECO:0000256" key="1">
    <source>
        <dbReference type="SAM" id="SignalP"/>
    </source>
</evidence>
<feature type="chain" id="PRO_5011749854" description="Lipoprotein" evidence="1">
    <location>
        <begin position="27"/>
        <end position="189"/>
    </location>
</feature>
<proteinExistence type="predicted"/>
<dbReference type="OrthoDB" id="794757at2"/>
<dbReference type="AlphaFoldDB" id="A0A1I0VT40"/>